<evidence type="ECO:0000256" key="1">
    <source>
        <dbReference type="ARBA" id="ARBA00022574"/>
    </source>
</evidence>
<organism evidence="4 5">
    <name type="scientific">Russula ochroleuca</name>
    <dbReference type="NCBI Taxonomy" id="152965"/>
    <lineage>
        <taxon>Eukaryota</taxon>
        <taxon>Fungi</taxon>
        <taxon>Dikarya</taxon>
        <taxon>Basidiomycota</taxon>
        <taxon>Agaricomycotina</taxon>
        <taxon>Agaricomycetes</taxon>
        <taxon>Russulales</taxon>
        <taxon>Russulaceae</taxon>
        <taxon>Russula</taxon>
    </lineage>
</organism>
<evidence type="ECO:0000256" key="3">
    <source>
        <dbReference type="SAM" id="MobiDB-lite"/>
    </source>
</evidence>
<dbReference type="AlphaFoldDB" id="A0A9P5JT77"/>
<gene>
    <name evidence="4" type="ORF">DFH94DRAFT_52973</name>
</gene>
<dbReference type="OrthoDB" id="3223425at2759"/>
<evidence type="ECO:0000313" key="4">
    <source>
        <dbReference type="EMBL" id="KAF8461963.1"/>
    </source>
</evidence>
<keyword evidence="2" id="KW-0677">Repeat</keyword>
<proteinExistence type="predicted"/>
<dbReference type="PANTHER" id="PTHR46200">
    <property type="entry name" value="GATOR COMPLEX PROTEIN WDR24"/>
    <property type="match status" value="1"/>
</dbReference>
<reference evidence="4" key="2">
    <citation type="journal article" date="2020" name="Nat. Commun.">
        <title>Large-scale genome sequencing of mycorrhizal fungi provides insights into the early evolution of symbiotic traits.</title>
        <authorList>
            <person name="Miyauchi S."/>
            <person name="Kiss E."/>
            <person name="Kuo A."/>
            <person name="Drula E."/>
            <person name="Kohler A."/>
            <person name="Sanchez-Garcia M."/>
            <person name="Morin E."/>
            <person name="Andreopoulos B."/>
            <person name="Barry K.W."/>
            <person name="Bonito G."/>
            <person name="Buee M."/>
            <person name="Carver A."/>
            <person name="Chen C."/>
            <person name="Cichocki N."/>
            <person name="Clum A."/>
            <person name="Culley D."/>
            <person name="Crous P.W."/>
            <person name="Fauchery L."/>
            <person name="Girlanda M."/>
            <person name="Hayes R.D."/>
            <person name="Keri Z."/>
            <person name="LaButti K."/>
            <person name="Lipzen A."/>
            <person name="Lombard V."/>
            <person name="Magnuson J."/>
            <person name="Maillard F."/>
            <person name="Murat C."/>
            <person name="Nolan M."/>
            <person name="Ohm R.A."/>
            <person name="Pangilinan J."/>
            <person name="Pereira M.F."/>
            <person name="Perotto S."/>
            <person name="Peter M."/>
            <person name="Pfister S."/>
            <person name="Riley R."/>
            <person name="Sitrit Y."/>
            <person name="Stielow J.B."/>
            <person name="Szollosi G."/>
            <person name="Zifcakova L."/>
            <person name="Stursova M."/>
            <person name="Spatafora J.W."/>
            <person name="Tedersoo L."/>
            <person name="Vaario L.M."/>
            <person name="Yamada A."/>
            <person name="Yan M."/>
            <person name="Wang P."/>
            <person name="Xu J."/>
            <person name="Bruns T."/>
            <person name="Baldrian P."/>
            <person name="Vilgalys R."/>
            <person name="Dunand C."/>
            <person name="Henrissat B."/>
            <person name="Grigoriev I.V."/>
            <person name="Hibbett D."/>
            <person name="Nagy L.G."/>
            <person name="Martin F.M."/>
        </authorList>
    </citation>
    <scope>NUCLEOTIDE SEQUENCE</scope>
    <source>
        <strain evidence="4">Prilba</strain>
    </source>
</reference>
<evidence type="ECO:0000313" key="5">
    <source>
        <dbReference type="Proteomes" id="UP000759537"/>
    </source>
</evidence>
<name>A0A9P5JT77_9AGAM</name>
<dbReference type="PANTHER" id="PTHR46200:SF1">
    <property type="entry name" value="GATOR COMPLEX PROTEIN WDR24"/>
    <property type="match status" value="1"/>
</dbReference>
<dbReference type="GO" id="GO:1904263">
    <property type="term" value="P:positive regulation of TORC1 signaling"/>
    <property type="evidence" value="ECO:0007669"/>
    <property type="project" value="TreeGrafter"/>
</dbReference>
<feature type="region of interest" description="Disordered" evidence="3">
    <location>
        <begin position="195"/>
        <end position="230"/>
    </location>
</feature>
<protein>
    <submittedName>
        <fullName evidence="4">Uncharacterized protein</fullName>
    </submittedName>
</protein>
<evidence type="ECO:0000256" key="2">
    <source>
        <dbReference type="ARBA" id="ARBA00022737"/>
    </source>
</evidence>
<dbReference type="EMBL" id="WHVB01000108">
    <property type="protein sequence ID" value="KAF8461963.1"/>
    <property type="molecule type" value="Genomic_DNA"/>
</dbReference>
<dbReference type="InterPro" id="IPR037590">
    <property type="entry name" value="WDR24"/>
</dbReference>
<comment type="caution">
    <text evidence="4">The sequence shown here is derived from an EMBL/GenBank/DDBJ whole genome shotgun (WGS) entry which is preliminary data.</text>
</comment>
<dbReference type="GO" id="GO:0005829">
    <property type="term" value="C:cytosol"/>
    <property type="evidence" value="ECO:0007669"/>
    <property type="project" value="TreeGrafter"/>
</dbReference>
<dbReference type="GO" id="GO:0005774">
    <property type="term" value="C:vacuolar membrane"/>
    <property type="evidence" value="ECO:0007669"/>
    <property type="project" value="TreeGrafter"/>
</dbReference>
<sequence>MSMSDGLFGSGKDSRGDALDAQDVYVRNNVRRRVEDVREAICCALKEALEERAEAGDVQTCAMVALVASGVLRIGTHRVLLFVEAYIELLTRMKLYITAAYLRKHSALTDIRSATNLQTTVYISCGTCGKPILAQQGGSMCATCRSPAAQCSICHLPVKSMLFQCAVCSHGGHQACYRRFYAEIPLALLSAPQAPSPGSPLKLPPRLYRSASTSRSKDRERDDATDIVAPDDLFDTSTVTPAPRQLMGHPCAAGCGHFCWRYRIHAMGVLMRITDGNWPGTS</sequence>
<keyword evidence="5" id="KW-1185">Reference proteome</keyword>
<dbReference type="GO" id="GO:0016239">
    <property type="term" value="P:positive regulation of macroautophagy"/>
    <property type="evidence" value="ECO:0007669"/>
    <property type="project" value="TreeGrafter"/>
</dbReference>
<feature type="compositionally biased region" description="Basic and acidic residues" evidence="3">
    <location>
        <begin position="215"/>
        <end position="224"/>
    </location>
</feature>
<keyword evidence="1" id="KW-0853">WD repeat</keyword>
<accession>A0A9P5JT77</accession>
<dbReference type="GO" id="GO:0061700">
    <property type="term" value="C:GATOR2 complex"/>
    <property type="evidence" value="ECO:0007669"/>
    <property type="project" value="TreeGrafter"/>
</dbReference>
<reference evidence="4" key="1">
    <citation type="submission" date="2019-10" db="EMBL/GenBank/DDBJ databases">
        <authorList>
            <consortium name="DOE Joint Genome Institute"/>
            <person name="Kuo A."/>
            <person name="Miyauchi S."/>
            <person name="Kiss E."/>
            <person name="Drula E."/>
            <person name="Kohler A."/>
            <person name="Sanchez-Garcia M."/>
            <person name="Andreopoulos B."/>
            <person name="Barry K.W."/>
            <person name="Bonito G."/>
            <person name="Buee M."/>
            <person name="Carver A."/>
            <person name="Chen C."/>
            <person name="Cichocki N."/>
            <person name="Clum A."/>
            <person name="Culley D."/>
            <person name="Crous P.W."/>
            <person name="Fauchery L."/>
            <person name="Girlanda M."/>
            <person name="Hayes R."/>
            <person name="Keri Z."/>
            <person name="LaButti K."/>
            <person name="Lipzen A."/>
            <person name="Lombard V."/>
            <person name="Magnuson J."/>
            <person name="Maillard F."/>
            <person name="Morin E."/>
            <person name="Murat C."/>
            <person name="Nolan M."/>
            <person name="Ohm R."/>
            <person name="Pangilinan J."/>
            <person name="Pereira M."/>
            <person name="Perotto S."/>
            <person name="Peter M."/>
            <person name="Riley R."/>
            <person name="Sitrit Y."/>
            <person name="Stielow B."/>
            <person name="Szollosi G."/>
            <person name="Zifcakova L."/>
            <person name="Stursova M."/>
            <person name="Spatafora J.W."/>
            <person name="Tedersoo L."/>
            <person name="Vaario L.-M."/>
            <person name="Yamada A."/>
            <person name="Yan M."/>
            <person name="Wang P."/>
            <person name="Xu J."/>
            <person name="Bruns T."/>
            <person name="Baldrian P."/>
            <person name="Vilgalys R."/>
            <person name="Henrissat B."/>
            <person name="Grigoriev I.V."/>
            <person name="Hibbett D."/>
            <person name="Nagy L.G."/>
            <person name="Martin F.M."/>
        </authorList>
    </citation>
    <scope>NUCLEOTIDE SEQUENCE</scope>
    <source>
        <strain evidence="4">Prilba</strain>
    </source>
</reference>
<dbReference type="Proteomes" id="UP000759537">
    <property type="component" value="Unassembled WGS sequence"/>
</dbReference>